<evidence type="ECO:0000256" key="1">
    <source>
        <dbReference type="SAM" id="SignalP"/>
    </source>
</evidence>
<dbReference type="Proteomes" id="UP000540787">
    <property type="component" value="Unassembled WGS sequence"/>
</dbReference>
<feature type="signal peptide" evidence="1">
    <location>
        <begin position="1"/>
        <end position="23"/>
    </location>
</feature>
<reference evidence="2 3" key="1">
    <citation type="submission" date="2020-08" db="EMBL/GenBank/DDBJ databases">
        <title>The Agave Microbiome: Exploring the role of microbial communities in plant adaptations to desert environments.</title>
        <authorList>
            <person name="Partida-Martinez L.P."/>
        </authorList>
    </citation>
    <scope>NUCLEOTIDE SEQUENCE [LARGE SCALE GENOMIC DNA]</scope>
    <source>
        <strain evidence="2 3">AT3.2</strain>
    </source>
</reference>
<name>A0A7W9X440_9BURK</name>
<keyword evidence="1" id="KW-0732">Signal</keyword>
<dbReference type="AlphaFoldDB" id="A0A7W9X440"/>
<accession>A0A7W9X440</accession>
<comment type="caution">
    <text evidence="2">The sequence shown here is derived from an EMBL/GenBank/DDBJ whole genome shotgun (WGS) entry which is preliminary data.</text>
</comment>
<evidence type="ECO:0000313" key="3">
    <source>
        <dbReference type="Proteomes" id="UP000540787"/>
    </source>
</evidence>
<sequence>MSRSLRFLAALLATATLTLPVGADAHVVSASFEARLTIVATCSISAGAAVQVQCASATTPYLLDAPAAPSLRSAGPDAGRVTVYF</sequence>
<feature type="chain" id="PRO_5031131445" description="Spore coat protein U domain-containing protein" evidence="1">
    <location>
        <begin position="24"/>
        <end position="85"/>
    </location>
</feature>
<gene>
    <name evidence="2" type="ORF">HD842_004311</name>
</gene>
<organism evidence="2 3">
    <name type="scientific">Massilia aurea</name>
    <dbReference type="NCBI Taxonomy" id="373040"/>
    <lineage>
        <taxon>Bacteria</taxon>
        <taxon>Pseudomonadati</taxon>
        <taxon>Pseudomonadota</taxon>
        <taxon>Betaproteobacteria</taxon>
        <taxon>Burkholderiales</taxon>
        <taxon>Oxalobacteraceae</taxon>
        <taxon>Telluria group</taxon>
        <taxon>Massilia</taxon>
    </lineage>
</organism>
<keyword evidence="3" id="KW-1185">Reference proteome</keyword>
<dbReference type="RefSeq" id="WP_183557179.1">
    <property type="nucleotide sequence ID" value="NZ_JACHBX010000005.1"/>
</dbReference>
<evidence type="ECO:0000313" key="2">
    <source>
        <dbReference type="EMBL" id="MBB6136134.1"/>
    </source>
</evidence>
<protein>
    <recommendedName>
        <fullName evidence="4">Spore coat protein U domain-containing protein</fullName>
    </recommendedName>
</protein>
<evidence type="ECO:0008006" key="4">
    <source>
        <dbReference type="Google" id="ProtNLM"/>
    </source>
</evidence>
<dbReference type="EMBL" id="JACHBX010000005">
    <property type="protein sequence ID" value="MBB6136134.1"/>
    <property type="molecule type" value="Genomic_DNA"/>
</dbReference>
<proteinExistence type="predicted"/>